<comment type="similarity">
    <text evidence="2 10">Belongs to the DHHC palmitoyltransferase family.</text>
</comment>
<dbReference type="Pfam" id="PF01529">
    <property type="entry name" value="DHHC"/>
    <property type="match status" value="1"/>
</dbReference>
<evidence type="ECO:0000256" key="6">
    <source>
        <dbReference type="ARBA" id="ARBA00023136"/>
    </source>
</evidence>
<sequence>MKIAPIIYLILQGSTLAIYIILNPQVFDFSTFSFYYFAIVMILSFGFYAQTCFKDPGYLIIRSPQNTECSNQITQKRKMFQFQALPSNVRTYPIMEQQNPIQEQKSENEKELPCEASIEVNQLPEFDINQIPSFTKTPEKFPSPFKENNTQKIFQDFDSKQPSTQAFSITSQNEHEVIVPITNNNNISTNGQINKQEENLSLKCQSEEKRKNNKIEPSLTIQVHSVQNEYISEQYSPGMSERNKITQSTRTANKIFIEKRYCPICSIDQLARAKHCQSCNKCVACYDHHCPWAGNCIGERNRCVYYWFLVFQIQEIYYAFFSTIQNFDFQHYNPLFKIFSIYFFTINIFFGILVTRLLCFQTFLSFQNLTTWEFYSWNKISYLQELKKKNGSPFSYGWKKNIQTYCRFQIPQLTIWEYNSDRIYK</sequence>
<evidence type="ECO:0000256" key="1">
    <source>
        <dbReference type="ARBA" id="ARBA00004127"/>
    </source>
</evidence>
<name>A0A8S1PXN7_9CILI</name>
<dbReference type="Proteomes" id="UP000692954">
    <property type="component" value="Unassembled WGS sequence"/>
</dbReference>
<keyword evidence="13" id="KW-1185">Reference proteome</keyword>
<keyword evidence="7" id="KW-0564">Palmitate</keyword>
<reference evidence="12" key="1">
    <citation type="submission" date="2021-01" db="EMBL/GenBank/DDBJ databases">
        <authorList>
            <consortium name="Genoscope - CEA"/>
            <person name="William W."/>
        </authorList>
    </citation>
    <scope>NUCLEOTIDE SEQUENCE</scope>
</reference>
<organism evidence="12 13">
    <name type="scientific">Paramecium sonneborni</name>
    <dbReference type="NCBI Taxonomy" id="65129"/>
    <lineage>
        <taxon>Eukaryota</taxon>
        <taxon>Sar</taxon>
        <taxon>Alveolata</taxon>
        <taxon>Ciliophora</taxon>
        <taxon>Intramacronucleata</taxon>
        <taxon>Oligohymenophorea</taxon>
        <taxon>Peniculida</taxon>
        <taxon>Parameciidae</taxon>
        <taxon>Paramecium</taxon>
    </lineage>
</organism>
<feature type="transmembrane region" description="Helical" evidence="10">
    <location>
        <begin position="304"/>
        <end position="321"/>
    </location>
</feature>
<dbReference type="GO" id="GO:0006612">
    <property type="term" value="P:protein targeting to membrane"/>
    <property type="evidence" value="ECO:0007669"/>
    <property type="project" value="TreeGrafter"/>
</dbReference>
<dbReference type="GO" id="GO:0019706">
    <property type="term" value="F:protein-cysteine S-palmitoyltransferase activity"/>
    <property type="evidence" value="ECO:0007669"/>
    <property type="project" value="UniProtKB-EC"/>
</dbReference>
<keyword evidence="5 10" id="KW-1133">Transmembrane helix</keyword>
<dbReference type="InterPro" id="IPR039859">
    <property type="entry name" value="PFA4/ZDH16/20/ERF2-like"/>
</dbReference>
<gene>
    <name evidence="12" type="ORF">PSON_ATCC_30995.1.T0900084</name>
</gene>
<evidence type="ECO:0000256" key="10">
    <source>
        <dbReference type="RuleBase" id="RU079119"/>
    </source>
</evidence>
<feature type="transmembrane region" description="Helical" evidence="10">
    <location>
        <begin position="34"/>
        <end position="53"/>
    </location>
</feature>
<evidence type="ECO:0000256" key="3">
    <source>
        <dbReference type="ARBA" id="ARBA00022679"/>
    </source>
</evidence>
<dbReference type="GO" id="GO:0005794">
    <property type="term" value="C:Golgi apparatus"/>
    <property type="evidence" value="ECO:0007669"/>
    <property type="project" value="TreeGrafter"/>
</dbReference>
<evidence type="ECO:0000259" key="11">
    <source>
        <dbReference type="Pfam" id="PF01529"/>
    </source>
</evidence>
<keyword evidence="4 10" id="KW-0812">Transmembrane</keyword>
<comment type="catalytic activity">
    <reaction evidence="10">
        <text>L-cysteinyl-[protein] + hexadecanoyl-CoA = S-hexadecanoyl-L-cysteinyl-[protein] + CoA</text>
        <dbReference type="Rhea" id="RHEA:36683"/>
        <dbReference type="Rhea" id="RHEA-COMP:10131"/>
        <dbReference type="Rhea" id="RHEA-COMP:11032"/>
        <dbReference type="ChEBI" id="CHEBI:29950"/>
        <dbReference type="ChEBI" id="CHEBI:57287"/>
        <dbReference type="ChEBI" id="CHEBI:57379"/>
        <dbReference type="ChEBI" id="CHEBI:74151"/>
        <dbReference type="EC" id="2.3.1.225"/>
    </reaction>
</comment>
<evidence type="ECO:0000256" key="9">
    <source>
        <dbReference type="ARBA" id="ARBA00023315"/>
    </source>
</evidence>
<evidence type="ECO:0000256" key="5">
    <source>
        <dbReference type="ARBA" id="ARBA00022989"/>
    </source>
</evidence>
<accession>A0A8S1PXN7</accession>
<keyword evidence="8" id="KW-0449">Lipoprotein</keyword>
<keyword evidence="6 10" id="KW-0472">Membrane</keyword>
<keyword evidence="3 10" id="KW-0808">Transferase</keyword>
<evidence type="ECO:0000313" key="13">
    <source>
        <dbReference type="Proteomes" id="UP000692954"/>
    </source>
</evidence>
<evidence type="ECO:0000256" key="4">
    <source>
        <dbReference type="ARBA" id="ARBA00022692"/>
    </source>
</evidence>
<feature type="transmembrane region" description="Helical" evidence="10">
    <location>
        <begin position="5"/>
        <end position="22"/>
    </location>
</feature>
<dbReference type="GO" id="GO:0005783">
    <property type="term" value="C:endoplasmic reticulum"/>
    <property type="evidence" value="ECO:0007669"/>
    <property type="project" value="TreeGrafter"/>
</dbReference>
<dbReference type="PROSITE" id="PS50216">
    <property type="entry name" value="DHHC"/>
    <property type="match status" value="1"/>
</dbReference>
<dbReference type="PANTHER" id="PTHR22883">
    <property type="entry name" value="ZINC FINGER DHHC DOMAIN CONTAINING PROTEIN"/>
    <property type="match status" value="1"/>
</dbReference>
<dbReference type="InterPro" id="IPR001594">
    <property type="entry name" value="Palmitoyltrfase_DHHC"/>
</dbReference>
<dbReference type="OrthoDB" id="331948at2759"/>
<feature type="transmembrane region" description="Helical" evidence="10">
    <location>
        <begin position="341"/>
        <end position="359"/>
    </location>
</feature>
<evidence type="ECO:0000256" key="8">
    <source>
        <dbReference type="ARBA" id="ARBA00023288"/>
    </source>
</evidence>
<dbReference type="EMBL" id="CAJJDN010000090">
    <property type="protein sequence ID" value="CAD8108027.1"/>
    <property type="molecule type" value="Genomic_DNA"/>
</dbReference>
<dbReference type="PANTHER" id="PTHR22883:SF301">
    <property type="entry name" value="PALMITOYLTRANSFERASE ZDHHC12"/>
    <property type="match status" value="1"/>
</dbReference>
<evidence type="ECO:0000256" key="2">
    <source>
        <dbReference type="ARBA" id="ARBA00008574"/>
    </source>
</evidence>
<proteinExistence type="inferred from homology"/>
<dbReference type="AlphaFoldDB" id="A0A8S1PXN7"/>
<evidence type="ECO:0000256" key="7">
    <source>
        <dbReference type="ARBA" id="ARBA00023139"/>
    </source>
</evidence>
<feature type="domain" description="Palmitoyltransferase DHHC" evidence="11">
    <location>
        <begin position="256"/>
        <end position="377"/>
    </location>
</feature>
<protein>
    <recommendedName>
        <fullName evidence="10">Palmitoyltransferase</fullName>
        <ecNumber evidence="10">2.3.1.225</ecNumber>
    </recommendedName>
</protein>
<comment type="domain">
    <text evidence="10">The DHHC domain is required for palmitoyltransferase activity.</text>
</comment>
<evidence type="ECO:0000313" key="12">
    <source>
        <dbReference type="EMBL" id="CAD8108027.1"/>
    </source>
</evidence>
<dbReference type="EC" id="2.3.1.225" evidence="10"/>
<keyword evidence="9 10" id="KW-0012">Acyltransferase</keyword>
<comment type="caution">
    <text evidence="12">The sequence shown here is derived from an EMBL/GenBank/DDBJ whole genome shotgun (WGS) entry which is preliminary data.</text>
</comment>
<comment type="subcellular location">
    <subcellularLocation>
        <location evidence="1">Endomembrane system</location>
        <topology evidence="1">Multi-pass membrane protein</topology>
    </subcellularLocation>
</comment>